<sequence>MSVDILDQERNEMKMHSHNFVLWKRKWEEHRELHTLNWQFCKLADTERASIPLNSGIYTLIIQPGIASHPACSYLIYVGQTKSLNRRFGEYLNERQNETGRPKISYWLRLYPNHTWFYFSLVSREYLDDVEDSLLCAYMPPANDRFPATVRRVINAF</sequence>
<evidence type="ECO:0000313" key="1">
    <source>
        <dbReference type="EMBL" id="MCM1982003.1"/>
    </source>
</evidence>
<dbReference type="EMBL" id="JTHE03000027">
    <property type="protein sequence ID" value="MCM1982003.1"/>
    <property type="molecule type" value="Genomic_DNA"/>
</dbReference>
<reference evidence="1 2" key="1">
    <citation type="journal article" date="2015" name="Genome Announc.">
        <title>Draft Genome Sequence of Filamentous Marine Cyanobacterium Lyngbya confervoides Strain BDU141951.</title>
        <authorList>
            <person name="Chandrababunaidu M.M."/>
            <person name="Sen D."/>
            <person name="Tripathy S."/>
        </authorList>
    </citation>
    <scope>NUCLEOTIDE SEQUENCE [LARGE SCALE GENOMIC DNA]</scope>
    <source>
        <strain evidence="1 2">BDU141951</strain>
    </source>
</reference>
<dbReference type="Proteomes" id="UP000031561">
    <property type="component" value="Unassembled WGS sequence"/>
</dbReference>
<dbReference type="SUPFAM" id="SSF82771">
    <property type="entry name" value="GIY-YIG endonuclease"/>
    <property type="match status" value="1"/>
</dbReference>
<dbReference type="InterPro" id="IPR035901">
    <property type="entry name" value="GIY-YIG_endonuc_sf"/>
</dbReference>
<keyword evidence="2" id="KW-1185">Reference proteome</keyword>
<proteinExistence type="predicted"/>
<protein>
    <submittedName>
        <fullName evidence="1">GIY-YIG nuclease family protein</fullName>
    </submittedName>
</protein>
<comment type="caution">
    <text evidence="1">The sequence shown here is derived from an EMBL/GenBank/DDBJ whole genome shotgun (WGS) entry which is preliminary data.</text>
</comment>
<evidence type="ECO:0000313" key="2">
    <source>
        <dbReference type="Proteomes" id="UP000031561"/>
    </source>
</evidence>
<dbReference type="RefSeq" id="WP_166280340.1">
    <property type="nucleotide sequence ID" value="NZ_JTHE03000027.1"/>
</dbReference>
<dbReference type="AlphaFoldDB" id="A0ABD4T0P3"/>
<name>A0ABD4T0P3_9CYAN</name>
<organism evidence="1 2">
    <name type="scientific">Lyngbya confervoides BDU141951</name>
    <dbReference type="NCBI Taxonomy" id="1574623"/>
    <lineage>
        <taxon>Bacteria</taxon>
        <taxon>Bacillati</taxon>
        <taxon>Cyanobacteriota</taxon>
        <taxon>Cyanophyceae</taxon>
        <taxon>Oscillatoriophycideae</taxon>
        <taxon>Oscillatoriales</taxon>
        <taxon>Microcoleaceae</taxon>
        <taxon>Lyngbya</taxon>
    </lineage>
</organism>
<accession>A0ABD4T0P3</accession>
<dbReference type="CDD" id="cd00719">
    <property type="entry name" value="GIY-YIG_SF"/>
    <property type="match status" value="1"/>
</dbReference>
<gene>
    <name evidence="1" type="ORF">QQ91_0004045</name>
</gene>